<organism evidence="9 10">
    <name type="scientific">Rotaria socialis</name>
    <dbReference type="NCBI Taxonomy" id="392032"/>
    <lineage>
        <taxon>Eukaryota</taxon>
        <taxon>Metazoa</taxon>
        <taxon>Spiralia</taxon>
        <taxon>Gnathifera</taxon>
        <taxon>Rotifera</taxon>
        <taxon>Eurotatoria</taxon>
        <taxon>Bdelloidea</taxon>
        <taxon>Philodinida</taxon>
        <taxon>Philodinidae</taxon>
        <taxon>Rotaria</taxon>
    </lineage>
</organism>
<dbReference type="InterPro" id="IPR001611">
    <property type="entry name" value="Leu-rich_rpt"/>
</dbReference>
<gene>
    <name evidence="8" type="ORF">TIS948_LOCUS11233</name>
    <name evidence="9" type="ORF">UJA718_LOCUS24691</name>
</gene>
<keyword evidence="4" id="KW-0548">Nucleotidyltransferase</keyword>
<dbReference type="PANTHER" id="PTHR24111">
    <property type="entry name" value="LEUCINE-RICH REPEAT-CONTAINING PROTEIN 34"/>
    <property type="match status" value="1"/>
</dbReference>
<dbReference type="OrthoDB" id="8436363at2759"/>
<comment type="catalytic activity">
    <reaction evidence="6 7">
        <text>L-arginyl-[protein] + NAD(+) = N(omega)-(ADP-D-ribosyl)-L-arginyl-[protein] + nicotinamide + H(+)</text>
        <dbReference type="Rhea" id="RHEA:19149"/>
        <dbReference type="Rhea" id="RHEA-COMP:10532"/>
        <dbReference type="Rhea" id="RHEA-COMP:15087"/>
        <dbReference type="ChEBI" id="CHEBI:15378"/>
        <dbReference type="ChEBI" id="CHEBI:17154"/>
        <dbReference type="ChEBI" id="CHEBI:29965"/>
        <dbReference type="ChEBI" id="CHEBI:57540"/>
        <dbReference type="ChEBI" id="CHEBI:142554"/>
        <dbReference type="EC" id="2.4.2.31"/>
    </reaction>
</comment>
<accession>A0A820U0P3</accession>
<evidence type="ECO:0000256" key="1">
    <source>
        <dbReference type="ARBA" id="ARBA00009558"/>
    </source>
</evidence>
<dbReference type="InterPro" id="IPR052201">
    <property type="entry name" value="LRR-containing_regulator"/>
</dbReference>
<name>A0A820U0P3_9BILA</name>
<keyword evidence="2 7" id="KW-0328">Glycosyltransferase</keyword>
<comment type="caution">
    <text evidence="9">The sequence shown here is derived from an EMBL/GenBank/DDBJ whole genome shotgun (WGS) entry which is preliminary data.</text>
</comment>
<dbReference type="InterPro" id="IPR032675">
    <property type="entry name" value="LRR_dom_sf"/>
</dbReference>
<dbReference type="EMBL" id="CAJNXB010001579">
    <property type="protein sequence ID" value="CAF3178868.1"/>
    <property type="molecule type" value="Genomic_DNA"/>
</dbReference>
<dbReference type="GO" id="GO:0106274">
    <property type="term" value="F:NAD+-protein-arginine ADP-ribosyltransferase activity"/>
    <property type="evidence" value="ECO:0007669"/>
    <property type="project" value="UniProtKB-EC"/>
</dbReference>
<dbReference type="PANTHER" id="PTHR24111:SF0">
    <property type="entry name" value="LEUCINE-RICH REPEAT-CONTAINING PROTEIN"/>
    <property type="match status" value="1"/>
</dbReference>
<proteinExistence type="inferred from homology"/>
<dbReference type="Proteomes" id="UP000663825">
    <property type="component" value="Unassembled WGS sequence"/>
</dbReference>
<evidence type="ECO:0000256" key="3">
    <source>
        <dbReference type="ARBA" id="ARBA00022679"/>
    </source>
</evidence>
<dbReference type="GO" id="GO:0016779">
    <property type="term" value="F:nucleotidyltransferase activity"/>
    <property type="evidence" value="ECO:0007669"/>
    <property type="project" value="UniProtKB-KW"/>
</dbReference>
<dbReference type="InterPro" id="IPR000768">
    <property type="entry name" value="ART"/>
</dbReference>
<evidence type="ECO:0000313" key="9">
    <source>
        <dbReference type="EMBL" id="CAF4477807.1"/>
    </source>
</evidence>
<keyword evidence="7" id="KW-0520">NAD</keyword>
<dbReference type="SUPFAM" id="SSF52047">
    <property type="entry name" value="RNI-like"/>
    <property type="match status" value="1"/>
</dbReference>
<keyword evidence="10" id="KW-1185">Reference proteome</keyword>
<comment type="similarity">
    <text evidence="1 7">Belongs to the Arg-specific ADP-ribosyltransferase family.</text>
</comment>
<dbReference type="Proteomes" id="UP000663873">
    <property type="component" value="Unassembled WGS sequence"/>
</dbReference>
<keyword evidence="3 7" id="KW-0808">Transferase</keyword>
<evidence type="ECO:0000313" key="8">
    <source>
        <dbReference type="EMBL" id="CAF3178868.1"/>
    </source>
</evidence>
<dbReference type="SUPFAM" id="SSF56399">
    <property type="entry name" value="ADP-ribosylation"/>
    <property type="match status" value="1"/>
</dbReference>
<keyword evidence="7" id="KW-0521">NADP</keyword>
<dbReference type="SMART" id="SM00368">
    <property type="entry name" value="LRR_RI"/>
    <property type="match status" value="7"/>
</dbReference>
<sequence length="538" mass="60055">MAANEEDEDEEEEAMAQRIIRLTDIAKEPLEFLSPICGYEEMPIVSLEAAVEKLVNILPTIQSHAYVAKQRCKNPTDGLSQDESAAIMLYTMGWEPLDKCLYVVLNATLRTANRQQLKPWLLYLRLFVSALIRLPPLRETVYRGIKLDLGPEYKKGETIIWWGFSSCTIDVSILQSELFLGDKGTRTMFTIICDSARDIRKHSYYPMEDEMLLLAATQFKVTGCLNQGDLRIIQLKETQPPFPLLQLVPSTSQTINISSSVLNAPVTIKSIPITKQSMSSVKKPTAVLVSSAQDKNAVLKQLILEQKDHSILNLSSKNLADPDMKMVALHIQENSKTLAKLDLSANQVGPRGTQHLCDAIQNSTALIKLDLSDNKIEAQGAQYLAAVLQNNVALKHLNISHNYIGIEGAQHLAEALQHNTILTELKLHRNKLGVEGAKHLAKALTYNKTLTEIGLSLNRIGDQGMQYIAEAFRHNTTLKELSLHGNRIGDEGVHILSATLRNNTTLLELTLSSNKISNKGVQYLNDLKVRNKRLKIVW</sequence>
<reference evidence="9" key="1">
    <citation type="submission" date="2021-02" db="EMBL/GenBank/DDBJ databases">
        <authorList>
            <person name="Nowell W R."/>
        </authorList>
    </citation>
    <scope>NUCLEOTIDE SEQUENCE</scope>
</reference>
<dbReference type="EC" id="2.4.2.31" evidence="7"/>
<dbReference type="Gene3D" id="3.80.10.10">
    <property type="entry name" value="Ribonuclease Inhibitor"/>
    <property type="match status" value="2"/>
</dbReference>
<dbReference type="Gene3D" id="3.90.176.10">
    <property type="entry name" value="Toxin ADP-ribosyltransferase, Chain A, domain 1"/>
    <property type="match status" value="1"/>
</dbReference>
<dbReference type="Pfam" id="PF01129">
    <property type="entry name" value="ART"/>
    <property type="match status" value="1"/>
</dbReference>
<dbReference type="Pfam" id="PF13516">
    <property type="entry name" value="LRR_6"/>
    <property type="match status" value="6"/>
</dbReference>
<evidence type="ECO:0000313" key="10">
    <source>
        <dbReference type="Proteomes" id="UP000663873"/>
    </source>
</evidence>
<dbReference type="PROSITE" id="PS51996">
    <property type="entry name" value="TR_MART"/>
    <property type="match status" value="1"/>
</dbReference>
<evidence type="ECO:0000256" key="2">
    <source>
        <dbReference type="ARBA" id="ARBA00022676"/>
    </source>
</evidence>
<evidence type="ECO:0000256" key="4">
    <source>
        <dbReference type="ARBA" id="ARBA00022695"/>
    </source>
</evidence>
<evidence type="ECO:0000256" key="7">
    <source>
        <dbReference type="RuleBase" id="RU361228"/>
    </source>
</evidence>
<protein>
    <recommendedName>
        <fullName evidence="7">NAD(P)(+)--arginine ADP-ribosyltransferase</fullName>
        <ecNumber evidence="7">2.4.2.31</ecNumber>
    </recommendedName>
    <alternativeName>
        <fullName evidence="7">Mono(ADP-ribosyl)transferase</fullName>
    </alternativeName>
</protein>
<evidence type="ECO:0000256" key="5">
    <source>
        <dbReference type="ARBA" id="ARBA00022737"/>
    </source>
</evidence>
<evidence type="ECO:0000256" key="6">
    <source>
        <dbReference type="ARBA" id="ARBA00047597"/>
    </source>
</evidence>
<keyword evidence="5" id="KW-0677">Repeat</keyword>
<dbReference type="EMBL" id="CAJOBP010005781">
    <property type="protein sequence ID" value="CAF4477807.1"/>
    <property type="molecule type" value="Genomic_DNA"/>
</dbReference>
<dbReference type="AlphaFoldDB" id="A0A820U0P3"/>